<feature type="region of interest" description="Disordered" evidence="1">
    <location>
        <begin position="246"/>
        <end position="282"/>
    </location>
</feature>
<dbReference type="EMBL" id="FOSP01000032">
    <property type="protein sequence ID" value="SFL11370.1"/>
    <property type="molecule type" value="Genomic_DNA"/>
</dbReference>
<evidence type="ECO:0000313" key="4">
    <source>
        <dbReference type="Proteomes" id="UP000199533"/>
    </source>
</evidence>
<accession>A0A1I4F226</accession>
<dbReference type="SMART" id="SM00327">
    <property type="entry name" value="VWA"/>
    <property type="match status" value="1"/>
</dbReference>
<dbReference type="SUPFAM" id="SSF53300">
    <property type="entry name" value="vWA-like"/>
    <property type="match status" value="1"/>
</dbReference>
<dbReference type="RefSeq" id="WP_090702063.1">
    <property type="nucleotide sequence ID" value="NZ_FOSP01000032.1"/>
</dbReference>
<dbReference type="PANTHER" id="PTHR41248">
    <property type="entry name" value="NORD PROTEIN"/>
    <property type="match status" value="1"/>
</dbReference>
<dbReference type="Proteomes" id="UP000199533">
    <property type="component" value="Unassembled WGS sequence"/>
</dbReference>
<evidence type="ECO:0000256" key="1">
    <source>
        <dbReference type="SAM" id="MobiDB-lite"/>
    </source>
</evidence>
<dbReference type="PANTHER" id="PTHR41248:SF1">
    <property type="entry name" value="NORD PROTEIN"/>
    <property type="match status" value="1"/>
</dbReference>
<dbReference type="AlphaFoldDB" id="A0A1I4F226"/>
<proteinExistence type="predicted"/>
<dbReference type="Pfam" id="PF00092">
    <property type="entry name" value="VWA"/>
    <property type="match status" value="1"/>
</dbReference>
<evidence type="ECO:0000313" key="3">
    <source>
        <dbReference type="EMBL" id="SFL11370.1"/>
    </source>
</evidence>
<organism evidence="3 4">
    <name type="scientific">Nitrosomonas aestuarii</name>
    <dbReference type="NCBI Taxonomy" id="52441"/>
    <lineage>
        <taxon>Bacteria</taxon>
        <taxon>Pseudomonadati</taxon>
        <taxon>Pseudomonadota</taxon>
        <taxon>Betaproteobacteria</taxon>
        <taxon>Nitrosomonadales</taxon>
        <taxon>Nitrosomonadaceae</taxon>
        <taxon>Nitrosomonas</taxon>
    </lineage>
</organism>
<reference evidence="4" key="1">
    <citation type="submission" date="2016-10" db="EMBL/GenBank/DDBJ databases">
        <authorList>
            <person name="Varghese N."/>
            <person name="Submissions S."/>
        </authorList>
    </citation>
    <scope>NUCLEOTIDE SEQUENCE [LARGE SCALE GENOMIC DNA]</scope>
    <source>
        <strain evidence="4">Nm69</strain>
    </source>
</reference>
<dbReference type="PROSITE" id="PS50234">
    <property type="entry name" value="VWFA"/>
    <property type="match status" value="1"/>
</dbReference>
<evidence type="ECO:0000259" key="2">
    <source>
        <dbReference type="PROSITE" id="PS50234"/>
    </source>
</evidence>
<keyword evidence="4" id="KW-1185">Reference proteome</keyword>
<dbReference type="InterPro" id="IPR002035">
    <property type="entry name" value="VWF_A"/>
</dbReference>
<dbReference type="InterPro" id="IPR051928">
    <property type="entry name" value="NorD/CobT"/>
</dbReference>
<dbReference type="OrthoDB" id="9758211at2"/>
<gene>
    <name evidence="3" type="ORF">SAMN05216302_103233</name>
</gene>
<protein>
    <submittedName>
        <fullName evidence="3">Nitric oxide reductase NorD protein</fullName>
    </submittedName>
</protein>
<sequence length="649" mass="74574">MSLWEFVELEEQIGRYWHRLVGRADSYPYYHDAAITLDSVRASLGVFFRGLGGTAGVALAAGTPQSSGHRLRLRQRLGMEQESMPPIECNAERMLLPAVIAFFPSAILNRRLYFWLAAFFALAEDSPEEPSDDPLRTDLAFLHNAYWNCIKICDHYPGLAEDYQKLCTAFRKQRPARSRALSEQEQAVETVIQAILGKPCPDSSLGAVFFRAIMLPAADFKRWRAANNYRTFLPVPLWGKIHPHKAPLGEKPNAFEPDDTPSGQDSEDTHKKKSRREKFEQSERNDPLLLNRFEKLISWSEMVNVNRAVQDDDEDAAKDVAEAIEEITLSPHQRRVATKLKFDLDLAPDDVNPAVLISELAYPEWDYRRKDYLSRQCRVIFQNAEEENALWVPDLQARRRFRKIQRQFEALRPKREILHYQLDGIELDMDALVRAQCDYIANGNSSDQVYLKTHHQARDLAVAILVDVSLSTDSWVNRRRILDIEKEALVTLASGLATCQDAFAIYTFTSRKRHYVRIATVKDFNDIFNNQVLRRIAALRPGYYTRMGAALRHTRKLLEKRPERNRLILLLSDGKPNDLDYYEGRYGIEDTRQAILEARRAGFSVFGITIDRKAQDYFPYLFGRGGYAIVGQPDRLSDVLPKIYQQLVG</sequence>
<dbReference type="STRING" id="52441.SAMN05216302_103233"/>
<feature type="domain" description="VWFA" evidence="2">
    <location>
        <begin position="461"/>
        <end position="647"/>
    </location>
</feature>
<name>A0A1I4F226_9PROT</name>
<dbReference type="InterPro" id="IPR036465">
    <property type="entry name" value="vWFA_dom_sf"/>
</dbReference>
<dbReference type="CDD" id="cd01454">
    <property type="entry name" value="vWA_norD_type"/>
    <property type="match status" value="1"/>
</dbReference>
<dbReference type="Gene3D" id="3.40.50.410">
    <property type="entry name" value="von Willebrand factor, type A domain"/>
    <property type="match status" value="1"/>
</dbReference>